<name>A0AAE9WA91_9SCHI</name>
<dbReference type="PANTHER" id="PTHR24171:SF8">
    <property type="entry name" value="BRCA1-ASSOCIATED RING DOMAIN PROTEIN 1"/>
    <property type="match status" value="1"/>
</dbReference>
<dbReference type="Gene3D" id="1.25.40.20">
    <property type="entry name" value="Ankyrin repeat-containing domain"/>
    <property type="match status" value="1"/>
</dbReference>
<proteinExistence type="predicted"/>
<reference evidence="4 5" key="1">
    <citation type="journal article" date="2023" name="G3 (Bethesda)">
        <title>A high-quality reference genome for the fission yeast Schizosaccharomyces osmophilus.</title>
        <authorList>
            <person name="Jia G.S."/>
            <person name="Zhang W.C."/>
            <person name="Liang Y."/>
            <person name="Liu X.H."/>
            <person name="Rhind N."/>
            <person name="Pidoux A."/>
            <person name="Brysch-Herzberg M."/>
            <person name="Du L.L."/>
        </authorList>
    </citation>
    <scope>NUCLEOTIDE SEQUENCE [LARGE SCALE GENOMIC DNA]</scope>
    <source>
        <strain evidence="4 5">CBS 15793</strain>
    </source>
</reference>
<protein>
    <submittedName>
        <fullName evidence="4">Ribosome biogenesis protein Yar1</fullName>
    </submittedName>
</protein>
<feature type="repeat" description="ANK" evidence="3">
    <location>
        <begin position="70"/>
        <end position="102"/>
    </location>
</feature>
<dbReference type="GeneID" id="80875000"/>
<dbReference type="InterPro" id="IPR002110">
    <property type="entry name" value="Ankyrin_rpt"/>
</dbReference>
<keyword evidence="5" id="KW-1185">Reference proteome</keyword>
<dbReference type="InterPro" id="IPR036770">
    <property type="entry name" value="Ankyrin_rpt-contain_sf"/>
</dbReference>
<evidence type="ECO:0000256" key="1">
    <source>
        <dbReference type="ARBA" id="ARBA00022737"/>
    </source>
</evidence>
<evidence type="ECO:0000313" key="5">
    <source>
        <dbReference type="Proteomes" id="UP001212411"/>
    </source>
</evidence>
<dbReference type="PROSITE" id="PS50088">
    <property type="entry name" value="ANK_REPEAT"/>
    <property type="match status" value="1"/>
</dbReference>
<dbReference type="KEGG" id="som:SOMG_01518"/>
<dbReference type="PROSITE" id="PS50297">
    <property type="entry name" value="ANK_REP_REGION"/>
    <property type="match status" value="1"/>
</dbReference>
<organism evidence="4 5">
    <name type="scientific">Schizosaccharomyces osmophilus</name>
    <dbReference type="NCBI Taxonomy" id="2545709"/>
    <lineage>
        <taxon>Eukaryota</taxon>
        <taxon>Fungi</taxon>
        <taxon>Dikarya</taxon>
        <taxon>Ascomycota</taxon>
        <taxon>Taphrinomycotina</taxon>
        <taxon>Schizosaccharomycetes</taxon>
        <taxon>Schizosaccharomycetales</taxon>
        <taxon>Schizosaccharomycetaceae</taxon>
        <taxon>Schizosaccharomyces</taxon>
    </lineage>
</organism>
<accession>A0AAE9WA91</accession>
<evidence type="ECO:0000256" key="2">
    <source>
        <dbReference type="ARBA" id="ARBA00023043"/>
    </source>
</evidence>
<dbReference type="SUPFAM" id="SSF48403">
    <property type="entry name" value="Ankyrin repeat"/>
    <property type="match status" value="1"/>
</dbReference>
<sequence length="145" mass="16236">MDVEDLIYACRAPDDEMLDEILEKCPGELNRRDENGNSGLHMASANGYTHIVQKILPHLSPETVNAQNSSGNTAMHWAALNGHADICKLVLEAGGDLHLKNNHDKSAIYEADVRNQQKVMELFLDYEIAKSNENEETEPNEQESF</sequence>
<dbReference type="EMBL" id="CP115611">
    <property type="protein sequence ID" value="WBW72622.1"/>
    <property type="molecule type" value="Genomic_DNA"/>
</dbReference>
<evidence type="ECO:0000313" key="4">
    <source>
        <dbReference type="EMBL" id="WBW72622.1"/>
    </source>
</evidence>
<dbReference type="SMART" id="SM00248">
    <property type="entry name" value="ANK"/>
    <property type="match status" value="3"/>
</dbReference>
<keyword evidence="1" id="KW-0677">Repeat</keyword>
<dbReference type="GO" id="GO:0085020">
    <property type="term" value="P:protein K6-linked ubiquitination"/>
    <property type="evidence" value="ECO:0007669"/>
    <property type="project" value="TreeGrafter"/>
</dbReference>
<dbReference type="PANTHER" id="PTHR24171">
    <property type="entry name" value="ANKYRIN REPEAT DOMAIN-CONTAINING PROTEIN 39-RELATED"/>
    <property type="match status" value="1"/>
</dbReference>
<evidence type="ECO:0000256" key="3">
    <source>
        <dbReference type="PROSITE-ProRule" id="PRU00023"/>
    </source>
</evidence>
<dbReference type="AlphaFoldDB" id="A0AAE9WA91"/>
<keyword evidence="2 3" id="KW-0040">ANK repeat</keyword>
<gene>
    <name evidence="4" type="primary">yar1</name>
    <name evidence="4" type="ORF">SOMG_01518</name>
</gene>
<dbReference type="RefSeq" id="XP_056036865.1">
    <property type="nucleotide sequence ID" value="XM_056180311.1"/>
</dbReference>
<dbReference type="Pfam" id="PF12796">
    <property type="entry name" value="Ank_2"/>
    <property type="match status" value="1"/>
</dbReference>
<dbReference type="GO" id="GO:0004842">
    <property type="term" value="F:ubiquitin-protein transferase activity"/>
    <property type="evidence" value="ECO:0007669"/>
    <property type="project" value="TreeGrafter"/>
</dbReference>
<dbReference type="Proteomes" id="UP001212411">
    <property type="component" value="Chromosome 1"/>
</dbReference>